<name>A0A1G9TF51_9EURY</name>
<sequence length="242" mass="25421">MREGSRVARRDVLAFGAAGLVGLSGLSGCLGGVGGTGSGGDSGTSTTADGANRSLADHEAAVGLDAQPSLGPDPFEATATIVAFEDPSCPTCRRFEQNVVPRLQPAIENGTLSFVARSYPVIYPWGKPAVQALEATYARDEDAFWGLYRHYFEEQGTFSTANVLDLTRTWLSANTDLDADAVVADAEAKRYDDAVQSDLDAGDAAGANGITPSLFLFRDGQYRTVVRGSAANYDVIAGTLEL</sequence>
<dbReference type="OrthoDB" id="15256at2157"/>
<dbReference type="Pfam" id="PF13462">
    <property type="entry name" value="Thioredoxin_4"/>
    <property type="match status" value="1"/>
</dbReference>
<dbReference type="InterPro" id="IPR012336">
    <property type="entry name" value="Thioredoxin-like_fold"/>
</dbReference>
<dbReference type="AlphaFoldDB" id="A0A1G9TF51"/>
<gene>
    <name evidence="4" type="ORF">SAMN04487949_1749</name>
</gene>
<dbReference type="RefSeq" id="WP_089696630.1">
    <property type="nucleotide sequence ID" value="NZ_FNHL01000002.1"/>
</dbReference>
<evidence type="ECO:0000259" key="3">
    <source>
        <dbReference type="Pfam" id="PF13462"/>
    </source>
</evidence>
<reference evidence="5" key="1">
    <citation type="submission" date="2016-10" db="EMBL/GenBank/DDBJ databases">
        <authorList>
            <person name="Varghese N."/>
            <person name="Submissions S."/>
        </authorList>
    </citation>
    <scope>NUCLEOTIDE SEQUENCE [LARGE SCALE GENOMIC DNA]</scope>
    <source>
        <strain evidence="5">CGMCC 1.10119</strain>
    </source>
</reference>
<evidence type="ECO:0000256" key="1">
    <source>
        <dbReference type="ARBA" id="ARBA00007787"/>
    </source>
</evidence>
<organism evidence="4 5">
    <name type="scientific">Halogranum gelatinilyticum</name>
    <dbReference type="NCBI Taxonomy" id="660521"/>
    <lineage>
        <taxon>Archaea</taxon>
        <taxon>Methanobacteriati</taxon>
        <taxon>Methanobacteriota</taxon>
        <taxon>Stenosarchaea group</taxon>
        <taxon>Halobacteria</taxon>
        <taxon>Halobacteriales</taxon>
        <taxon>Haloferacaceae</taxon>
    </lineage>
</organism>
<evidence type="ECO:0000256" key="2">
    <source>
        <dbReference type="ARBA" id="ARBA00022982"/>
    </source>
</evidence>
<evidence type="ECO:0000313" key="4">
    <source>
        <dbReference type="EMBL" id="SDM46327.1"/>
    </source>
</evidence>
<dbReference type="STRING" id="660521.SAMN04487949_1749"/>
<keyword evidence="2" id="KW-0249">Electron transport</keyword>
<evidence type="ECO:0000313" key="5">
    <source>
        <dbReference type="Proteomes" id="UP000199451"/>
    </source>
</evidence>
<accession>A0A1G9TF51</accession>
<keyword evidence="5" id="KW-1185">Reference proteome</keyword>
<feature type="domain" description="Thioredoxin-like fold" evidence="3">
    <location>
        <begin position="76"/>
        <end position="215"/>
    </location>
</feature>
<dbReference type="PROSITE" id="PS51257">
    <property type="entry name" value="PROKAR_LIPOPROTEIN"/>
    <property type="match status" value="1"/>
</dbReference>
<dbReference type="Gene3D" id="3.40.30.10">
    <property type="entry name" value="Glutaredoxin"/>
    <property type="match status" value="1"/>
</dbReference>
<dbReference type="Proteomes" id="UP000199451">
    <property type="component" value="Unassembled WGS sequence"/>
</dbReference>
<dbReference type="SUPFAM" id="SSF52833">
    <property type="entry name" value="Thioredoxin-like"/>
    <property type="match status" value="1"/>
</dbReference>
<keyword evidence="2" id="KW-0813">Transport</keyword>
<dbReference type="EMBL" id="FNHL01000002">
    <property type="protein sequence ID" value="SDM46327.1"/>
    <property type="molecule type" value="Genomic_DNA"/>
</dbReference>
<protein>
    <submittedName>
        <fullName evidence="4">Thioredoxin</fullName>
    </submittedName>
</protein>
<comment type="similarity">
    <text evidence="1">Belongs to the glutaredoxin family.</text>
</comment>
<proteinExistence type="inferred from homology"/>
<dbReference type="InterPro" id="IPR036249">
    <property type="entry name" value="Thioredoxin-like_sf"/>
</dbReference>